<evidence type="ECO:0000256" key="5">
    <source>
        <dbReference type="ARBA" id="ARBA00022692"/>
    </source>
</evidence>
<evidence type="ECO:0000313" key="13">
    <source>
        <dbReference type="EMBL" id="KAJ4432009.1"/>
    </source>
</evidence>
<feature type="transmembrane region" description="Helical" evidence="12">
    <location>
        <begin position="151"/>
        <end position="177"/>
    </location>
</feature>
<evidence type="ECO:0000256" key="8">
    <source>
        <dbReference type="ARBA" id="ARBA00023065"/>
    </source>
</evidence>
<keyword evidence="5 12" id="KW-0812">Transmembrane</keyword>
<proteinExistence type="inferred from homology"/>
<feature type="transmembrane region" description="Helical" evidence="12">
    <location>
        <begin position="462"/>
        <end position="484"/>
    </location>
</feature>
<evidence type="ECO:0000256" key="9">
    <source>
        <dbReference type="ARBA" id="ARBA00023136"/>
    </source>
</evidence>
<feature type="transmembrane region" description="Helical" evidence="12">
    <location>
        <begin position="392"/>
        <end position="411"/>
    </location>
</feature>
<dbReference type="PANTHER" id="PTHR42985:SF21">
    <property type="entry name" value="SODIUM-DEPENDENT MULTIVITAMIN TRANSPORTER-LIKE PROTEIN"/>
    <property type="match status" value="1"/>
</dbReference>
<evidence type="ECO:0000256" key="6">
    <source>
        <dbReference type="ARBA" id="ARBA00022989"/>
    </source>
</evidence>
<evidence type="ECO:0000256" key="7">
    <source>
        <dbReference type="ARBA" id="ARBA00023053"/>
    </source>
</evidence>
<feature type="transmembrane region" description="Helical" evidence="12">
    <location>
        <begin position="229"/>
        <end position="252"/>
    </location>
</feature>
<feature type="transmembrane region" description="Helical" evidence="12">
    <location>
        <begin position="272"/>
        <end position="292"/>
    </location>
</feature>
<protein>
    <recommendedName>
        <fullName evidence="15">Sodium-coupled monocarboxylate transporter 1</fullName>
    </recommendedName>
</protein>
<feature type="transmembrane region" description="Helical" evidence="12">
    <location>
        <begin position="107"/>
        <end position="130"/>
    </location>
</feature>
<dbReference type="InterPro" id="IPR051163">
    <property type="entry name" value="Sodium:Solute_Symporter_SSF"/>
</dbReference>
<evidence type="ECO:0000256" key="3">
    <source>
        <dbReference type="ARBA" id="ARBA00022448"/>
    </source>
</evidence>
<dbReference type="Proteomes" id="UP001148838">
    <property type="component" value="Unassembled WGS sequence"/>
</dbReference>
<feature type="transmembrane region" description="Helical" evidence="12">
    <location>
        <begin position="197"/>
        <end position="217"/>
    </location>
</feature>
<dbReference type="InterPro" id="IPR038377">
    <property type="entry name" value="Na/Glc_symporter_sf"/>
</dbReference>
<dbReference type="PROSITE" id="PS50283">
    <property type="entry name" value="NA_SOLUT_SYMP_3"/>
    <property type="match status" value="1"/>
</dbReference>
<reference evidence="13 14" key="1">
    <citation type="journal article" date="2022" name="Allergy">
        <title>Genome assembly and annotation of Periplaneta americana reveal a comprehensive cockroach allergen profile.</title>
        <authorList>
            <person name="Wang L."/>
            <person name="Xiong Q."/>
            <person name="Saelim N."/>
            <person name="Wang L."/>
            <person name="Nong W."/>
            <person name="Wan A.T."/>
            <person name="Shi M."/>
            <person name="Liu X."/>
            <person name="Cao Q."/>
            <person name="Hui J.H.L."/>
            <person name="Sookrung N."/>
            <person name="Leung T.F."/>
            <person name="Tungtrongchitr A."/>
            <person name="Tsui S.K.W."/>
        </authorList>
    </citation>
    <scope>NUCLEOTIDE SEQUENCE [LARGE SCALE GENOMIC DNA]</scope>
    <source>
        <strain evidence="13">PWHHKU_190912</strain>
    </source>
</reference>
<evidence type="ECO:0008006" key="15">
    <source>
        <dbReference type="Google" id="ProtNLM"/>
    </source>
</evidence>
<feature type="transmembrane region" description="Helical" evidence="12">
    <location>
        <begin position="76"/>
        <end position="95"/>
    </location>
</feature>
<dbReference type="EMBL" id="JAJSOF020000029">
    <property type="protein sequence ID" value="KAJ4432009.1"/>
    <property type="molecule type" value="Genomic_DNA"/>
</dbReference>
<comment type="caution">
    <text evidence="13">The sequence shown here is derived from an EMBL/GenBank/DDBJ whole genome shotgun (WGS) entry which is preliminary data.</text>
</comment>
<feature type="transmembrane region" description="Helical" evidence="12">
    <location>
        <begin position="37"/>
        <end position="55"/>
    </location>
</feature>
<name>A0ABQ8SD48_PERAM</name>
<dbReference type="PANTHER" id="PTHR42985">
    <property type="entry name" value="SODIUM-COUPLED MONOCARBOXYLATE TRANSPORTER"/>
    <property type="match status" value="1"/>
</dbReference>
<keyword evidence="8" id="KW-0406">Ion transport</keyword>
<evidence type="ECO:0000256" key="2">
    <source>
        <dbReference type="ARBA" id="ARBA00006434"/>
    </source>
</evidence>
<organism evidence="13 14">
    <name type="scientific">Periplaneta americana</name>
    <name type="common">American cockroach</name>
    <name type="synonym">Blatta americana</name>
    <dbReference type="NCBI Taxonomy" id="6978"/>
    <lineage>
        <taxon>Eukaryota</taxon>
        <taxon>Metazoa</taxon>
        <taxon>Ecdysozoa</taxon>
        <taxon>Arthropoda</taxon>
        <taxon>Hexapoda</taxon>
        <taxon>Insecta</taxon>
        <taxon>Pterygota</taxon>
        <taxon>Neoptera</taxon>
        <taxon>Polyneoptera</taxon>
        <taxon>Dictyoptera</taxon>
        <taxon>Blattodea</taxon>
        <taxon>Blattoidea</taxon>
        <taxon>Blattidae</taxon>
        <taxon>Blattinae</taxon>
        <taxon>Periplaneta</taxon>
    </lineage>
</organism>
<keyword evidence="6 12" id="KW-1133">Transmembrane helix</keyword>
<evidence type="ECO:0000313" key="14">
    <source>
        <dbReference type="Proteomes" id="UP001148838"/>
    </source>
</evidence>
<accession>A0ABQ8SD48</accession>
<dbReference type="CDD" id="cd11492">
    <property type="entry name" value="SLC5sbd_NIS-SMVT"/>
    <property type="match status" value="1"/>
</dbReference>
<feature type="transmembrane region" description="Helical" evidence="12">
    <location>
        <begin position="606"/>
        <end position="627"/>
    </location>
</feature>
<feature type="transmembrane region" description="Helical" evidence="12">
    <location>
        <begin position="360"/>
        <end position="385"/>
    </location>
</feature>
<feature type="transmembrane region" description="Helical" evidence="12">
    <location>
        <begin position="313"/>
        <end position="340"/>
    </location>
</feature>
<evidence type="ECO:0000256" key="11">
    <source>
        <dbReference type="RuleBase" id="RU362091"/>
    </source>
</evidence>
<dbReference type="Gene3D" id="1.20.1730.10">
    <property type="entry name" value="Sodium/glucose cotransporter"/>
    <property type="match status" value="1"/>
</dbReference>
<keyword evidence="7" id="KW-0915">Sodium</keyword>
<feature type="transmembrane region" description="Helical" evidence="12">
    <location>
        <begin position="490"/>
        <end position="508"/>
    </location>
</feature>
<comment type="similarity">
    <text evidence="2 11">Belongs to the sodium:solute symporter (SSF) (TC 2.A.21) family.</text>
</comment>
<keyword evidence="10" id="KW-0739">Sodium transport</keyword>
<sequence>MLENSLHSFVFVYIVQGSVDNSTVVNAATLLFGWLDYSMFCSMLLISTIIGLYFGCFGSRQRTKDEYLLGNRNMSIFPIAMSLTASHISGTTLLGAPSEMYTFGTQYWLMCLSACIVCAVVAVAYMPVFYKLQLTSTYEYLQLRFNSAVRMVASFMFTLYQVLHTPVVLYVPALAFSQGKEHDVVSCAQIRVSGVDLHMITPVVCAICIFYTTLGGLKAVVWTDTLQQIIMMGSSVVVVILGIIAVGGLEVMWQRNLEGDRIEFFNMDPNPFVRNTFWTVTIGMTFSWLTHCGVNQGMMQRFLALPNLSHARWALLIFCVGICWCKSVSCLTGLLIHAQYHDCDPLTTKTINRADQLLPYYVMDVASHIPGLPGLFVAGVFCAALSRPNLKGALCLSSMSTGLNTLSGTIYEDFLSRWIPTDKKSEACVNIIMKLTVCVVGFICIFLVFMIERMGNVIQASVTLSGITNGAMLGLFSLGMFFPWANTKGALVGGMSSLLVVGWLVIGTQKSISRGAIKFPYKPMSTEGCKDFNTTDSVLYSAATTTMVNLTEALSLSMPINSPQTPLYPRLVSLYLNACKCISLLTFSAENDLEIEEPFVLFRLSYLYLIVVGCFTVIVVGLPVSFLTGANDPSKMHPDLLSPVIHWMLPKDKKDQYEPVKPVLDSAKPER</sequence>
<dbReference type="InterPro" id="IPR001734">
    <property type="entry name" value="Na/solute_symporter"/>
</dbReference>
<keyword evidence="9 12" id="KW-0472">Membrane</keyword>
<evidence type="ECO:0000256" key="4">
    <source>
        <dbReference type="ARBA" id="ARBA00022475"/>
    </source>
</evidence>
<evidence type="ECO:0000256" key="10">
    <source>
        <dbReference type="ARBA" id="ARBA00023201"/>
    </source>
</evidence>
<dbReference type="Pfam" id="PF00474">
    <property type="entry name" value="SSF"/>
    <property type="match status" value="1"/>
</dbReference>
<keyword evidence="14" id="KW-1185">Reference proteome</keyword>
<keyword evidence="3" id="KW-0813">Transport</keyword>
<evidence type="ECO:0000256" key="12">
    <source>
        <dbReference type="SAM" id="Phobius"/>
    </source>
</evidence>
<evidence type="ECO:0000256" key="1">
    <source>
        <dbReference type="ARBA" id="ARBA00004651"/>
    </source>
</evidence>
<keyword evidence="4" id="KW-1003">Cell membrane</keyword>
<feature type="transmembrane region" description="Helical" evidence="12">
    <location>
        <begin position="431"/>
        <end position="450"/>
    </location>
</feature>
<gene>
    <name evidence="13" type="ORF">ANN_20623</name>
</gene>
<comment type="subcellular location">
    <subcellularLocation>
        <location evidence="1">Cell membrane</location>
        <topology evidence="1">Multi-pass membrane protein</topology>
    </subcellularLocation>
</comment>
<dbReference type="NCBIfam" id="TIGR00813">
    <property type="entry name" value="sss"/>
    <property type="match status" value="1"/>
</dbReference>